<dbReference type="GO" id="GO:0005886">
    <property type="term" value="C:plasma membrane"/>
    <property type="evidence" value="ECO:0007669"/>
    <property type="project" value="UniProtKB-SubCell"/>
</dbReference>
<evidence type="ECO:0000256" key="3">
    <source>
        <dbReference type="ARBA" id="ARBA00022475"/>
    </source>
</evidence>
<evidence type="ECO:0000256" key="4">
    <source>
        <dbReference type="ARBA" id="ARBA00022692"/>
    </source>
</evidence>
<evidence type="ECO:0000313" key="10">
    <source>
        <dbReference type="EMBL" id="KYH26231.1"/>
    </source>
</evidence>
<evidence type="ECO:0000256" key="5">
    <source>
        <dbReference type="ARBA" id="ARBA00022989"/>
    </source>
</evidence>
<comment type="caution">
    <text evidence="10">The sequence shown here is derived from an EMBL/GenBank/DDBJ whole genome shotgun (WGS) entry which is preliminary data.</text>
</comment>
<dbReference type="PANTHER" id="PTHR30151:SF20">
    <property type="entry name" value="ABC TRANSPORTER PERMEASE PROTEIN HI_0355-RELATED"/>
    <property type="match status" value="1"/>
</dbReference>
<accession>A0A151AEY9</accession>
<dbReference type="SUPFAM" id="SSF161098">
    <property type="entry name" value="MetI-like"/>
    <property type="match status" value="1"/>
</dbReference>
<keyword evidence="5 7" id="KW-1133">Transmembrane helix</keyword>
<dbReference type="CDD" id="cd06261">
    <property type="entry name" value="TM_PBP2"/>
    <property type="match status" value="1"/>
</dbReference>
<protein>
    <submittedName>
        <fullName evidence="10">Alkanesulfonate transporter permease subunit</fullName>
    </submittedName>
</protein>
<feature type="transmembrane region" description="Helical" evidence="7">
    <location>
        <begin position="209"/>
        <end position="235"/>
    </location>
</feature>
<evidence type="ECO:0000256" key="7">
    <source>
        <dbReference type="RuleBase" id="RU363032"/>
    </source>
</evidence>
<comment type="similarity">
    <text evidence="7">Belongs to the binding-protein-dependent transport system permease family.</text>
</comment>
<name>A0A151AEY9_9EURY</name>
<keyword evidence="11" id="KW-1185">Reference proteome</keyword>
<dbReference type="Proteomes" id="UP000075321">
    <property type="component" value="Unassembled WGS sequence"/>
</dbReference>
<feature type="region of interest" description="Disordered" evidence="8">
    <location>
        <begin position="1"/>
        <end position="23"/>
    </location>
</feature>
<organism evidence="10 11">
    <name type="scientific">Halalkalicoccus paucihalophilus</name>
    <dbReference type="NCBI Taxonomy" id="1008153"/>
    <lineage>
        <taxon>Archaea</taxon>
        <taxon>Methanobacteriati</taxon>
        <taxon>Methanobacteriota</taxon>
        <taxon>Stenosarchaea group</taxon>
        <taxon>Halobacteria</taxon>
        <taxon>Halobacteriales</taxon>
        <taxon>Halococcaceae</taxon>
        <taxon>Halalkalicoccus</taxon>
    </lineage>
</organism>
<evidence type="ECO:0000259" key="9">
    <source>
        <dbReference type="PROSITE" id="PS50928"/>
    </source>
</evidence>
<dbReference type="RefSeq" id="WP_066380792.1">
    <property type="nucleotide sequence ID" value="NZ_LTAZ01000004.1"/>
</dbReference>
<evidence type="ECO:0000256" key="1">
    <source>
        <dbReference type="ARBA" id="ARBA00004651"/>
    </source>
</evidence>
<keyword evidence="6 7" id="KW-0472">Membrane</keyword>
<evidence type="ECO:0000313" key="11">
    <source>
        <dbReference type="Proteomes" id="UP000075321"/>
    </source>
</evidence>
<evidence type="ECO:0000256" key="2">
    <source>
        <dbReference type="ARBA" id="ARBA00022448"/>
    </source>
</evidence>
<feature type="transmembrane region" description="Helical" evidence="7">
    <location>
        <begin position="247"/>
        <end position="267"/>
    </location>
</feature>
<reference evidence="10 11" key="1">
    <citation type="submission" date="2016-02" db="EMBL/GenBank/DDBJ databases">
        <title>Genome sequence of Halalkalicoccus paucihalophilus DSM 24557.</title>
        <authorList>
            <person name="Poehlein A."/>
            <person name="Daniel R."/>
        </authorList>
    </citation>
    <scope>NUCLEOTIDE SEQUENCE [LARGE SCALE GENOMIC DNA]</scope>
    <source>
        <strain evidence="10 11">DSM 24557</strain>
    </source>
</reference>
<dbReference type="Pfam" id="PF00528">
    <property type="entry name" value="BPD_transp_1"/>
    <property type="match status" value="1"/>
</dbReference>
<keyword evidence="3" id="KW-1003">Cell membrane</keyword>
<dbReference type="PATRIC" id="fig|1008153.3.peg.1337"/>
<proteinExistence type="inferred from homology"/>
<feature type="transmembrane region" description="Helical" evidence="7">
    <location>
        <begin position="119"/>
        <end position="142"/>
    </location>
</feature>
<feature type="transmembrane region" description="Helical" evidence="7">
    <location>
        <begin position="39"/>
        <end position="59"/>
    </location>
</feature>
<keyword evidence="4 7" id="KW-0812">Transmembrane</keyword>
<dbReference type="PANTHER" id="PTHR30151">
    <property type="entry name" value="ALKANE SULFONATE ABC TRANSPORTER-RELATED, MEMBRANE SUBUNIT"/>
    <property type="match status" value="1"/>
</dbReference>
<dbReference type="PROSITE" id="PS50928">
    <property type="entry name" value="ABC_TM1"/>
    <property type="match status" value="1"/>
</dbReference>
<evidence type="ECO:0000256" key="8">
    <source>
        <dbReference type="SAM" id="MobiDB-lite"/>
    </source>
</evidence>
<gene>
    <name evidence="10" type="ORF">HAPAU_13260</name>
</gene>
<dbReference type="Gene3D" id="1.10.3720.10">
    <property type="entry name" value="MetI-like"/>
    <property type="match status" value="1"/>
</dbReference>
<dbReference type="OrthoDB" id="271590at2157"/>
<dbReference type="AlphaFoldDB" id="A0A151AEY9"/>
<dbReference type="EMBL" id="LTAZ01000004">
    <property type="protein sequence ID" value="KYH26231.1"/>
    <property type="molecule type" value="Genomic_DNA"/>
</dbReference>
<comment type="subcellular location">
    <subcellularLocation>
        <location evidence="1 7">Cell membrane</location>
        <topology evidence="1 7">Multi-pass membrane protein</topology>
    </subcellularLocation>
</comment>
<sequence>MTDGESDRRRRYLPSQAPAGDSSALHNGRALLARTGPPIAVLVGILLVWQGAIVVYGIPSLILPSPTEVARALAETYPLLLADAAVTAVTAGVGLLAGTAIGLVLAFSMTLSRVLARTVLPYVVALRIAPLIAIAPLLFLWFGRGIPARALLVTSLTLFPMTIATLDGLRNTPEPYLALMESVGASDWTVFVHVRIPAAMPSVLAGAKIAATLSVIGAVVAEFVALNAGLGYRVFYTATYLRTAESFAALVALSVLGIAFYLLPVALERVLW</sequence>
<dbReference type="InterPro" id="IPR035906">
    <property type="entry name" value="MetI-like_sf"/>
</dbReference>
<dbReference type="InterPro" id="IPR000515">
    <property type="entry name" value="MetI-like"/>
</dbReference>
<dbReference type="GO" id="GO:0055085">
    <property type="term" value="P:transmembrane transport"/>
    <property type="evidence" value="ECO:0007669"/>
    <property type="project" value="InterPro"/>
</dbReference>
<feature type="domain" description="ABC transmembrane type-1" evidence="9">
    <location>
        <begin position="80"/>
        <end position="268"/>
    </location>
</feature>
<evidence type="ECO:0000256" key="6">
    <source>
        <dbReference type="ARBA" id="ARBA00023136"/>
    </source>
</evidence>
<keyword evidence="2 7" id="KW-0813">Transport</keyword>
<feature type="transmembrane region" description="Helical" evidence="7">
    <location>
        <begin position="79"/>
        <end position="107"/>
    </location>
</feature>